<dbReference type="GO" id="GO:0008168">
    <property type="term" value="F:methyltransferase activity"/>
    <property type="evidence" value="ECO:0007669"/>
    <property type="project" value="InterPro"/>
</dbReference>
<keyword evidence="1" id="KW-0949">S-adenosyl-L-methionine</keyword>
<protein>
    <submittedName>
        <fullName evidence="2">Uncharacterized protein</fullName>
    </submittedName>
</protein>
<evidence type="ECO:0000313" key="2">
    <source>
        <dbReference type="EMBL" id="CAD2214085.1"/>
    </source>
</evidence>
<dbReference type="AlphaFoldDB" id="A0A7G2C3I6"/>
<gene>
    <name evidence="2" type="ORF">ADEAN_000152900</name>
</gene>
<sequence length="139" mass="15845">MVFVYIEESITSELLKYSLDDLLNGGKPVEFISYDSMQPNDRFGEMMVENLSNIGAELKGIHSLPDPPSHEKRALSIGFEHAKCVSMKKLYLSVPQSVTTHLNKLEMIDDWDEWNLVHDHYCFLIATTKIDVPKIFSAP</sequence>
<dbReference type="Gene3D" id="3.40.50.150">
    <property type="entry name" value="Vaccinia Virus protein VP39"/>
    <property type="match status" value="1"/>
</dbReference>
<dbReference type="VEuPathDB" id="TriTrypDB:ADEAN_000152900"/>
<name>A0A7G2C3I6_9TRYP</name>
<accession>A0A7G2C3I6</accession>
<dbReference type="InterPro" id="IPR016651">
    <property type="entry name" value="LCMT1"/>
</dbReference>
<evidence type="ECO:0000256" key="1">
    <source>
        <dbReference type="ARBA" id="ARBA00022691"/>
    </source>
</evidence>
<evidence type="ECO:0000313" key="3">
    <source>
        <dbReference type="Proteomes" id="UP000515908"/>
    </source>
</evidence>
<dbReference type="Proteomes" id="UP000515908">
    <property type="component" value="Chromosome 03"/>
</dbReference>
<dbReference type="InterPro" id="IPR029063">
    <property type="entry name" value="SAM-dependent_MTases_sf"/>
</dbReference>
<dbReference type="EMBL" id="LR877147">
    <property type="protein sequence ID" value="CAD2214085.1"/>
    <property type="molecule type" value="Genomic_DNA"/>
</dbReference>
<dbReference type="PANTHER" id="PTHR13600:SF21">
    <property type="entry name" value="LEUCINE CARBOXYL METHYLTRANSFERASE 1"/>
    <property type="match status" value="1"/>
</dbReference>
<dbReference type="PANTHER" id="PTHR13600">
    <property type="entry name" value="LEUCINE CARBOXYL METHYLTRANSFERASE"/>
    <property type="match status" value="1"/>
</dbReference>
<proteinExistence type="predicted"/>
<organism evidence="2 3">
    <name type="scientific">Angomonas deanei</name>
    <dbReference type="NCBI Taxonomy" id="59799"/>
    <lineage>
        <taxon>Eukaryota</taxon>
        <taxon>Discoba</taxon>
        <taxon>Euglenozoa</taxon>
        <taxon>Kinetoplastea</taxon>
        <taxon>Metakinetoplastina</taxon>
        <taxon>Trypanosomatida</taxon>
        <taxon>Trypanosomatidae</taxon>
        <taxon>Strigomonadinae</taxon>
        <taxon>Angomonas</taxon>
    </lineage>
</organism>
<reference evidence="2 3" key="1">
    <citation type="submission" date="2020-08" db="EMBL/GenBank/DDBJ databases">
        <authorList>
            <person name="Newling K."/>
            <person name="Davey J."/>
            <person name="Forrester S."/>
        </authorList>
    </citation>
    <scope>NUCLEOTIDE SEQUENCE [LARGE SCALE GENOMIC DNA]</scope>
    <source>
        <strain evidence="3">Crithidia deanei Carvalho (ATCC PRA-265)</strain>
    </source>
</reference>
<dbReference type="SUPFAM" id="SSF53335">
    <property type="entry name" value="S-adenosyl-L-methionine-dependent methyltransferases"/>
    <property type="match status" value="1"/>
</dbReference>
<keyword evidence="3" id="KW-1185">Reference proteome</keyword>